<organism evidence="3 4">
    <name type="scientific">Acrasis kona</name>
    <dbReference type="NCBI Taxonomy" id="1008807"/>
    <lineage>
        <taxon>Eukaryota</taxon>
        <taxon>Discoba</taxon>
        <taxon>Heterolobosea</taxon>
        <taxon>Tetramitia</taxon>
        <taxon>Eutetramitia</taxon>
        <taxon>Acrasidae</taxon>
        <taxon>Acrasis</taxon>
    </lineage>
</organism>
<dbReference type="Proteomes" id="UP001431209">
    <property type="component" value="Unassembled WGS sequence"/>
</dbReference>
<protein>
    <submittedName>
        <fullName evidence="3">NADPH-dependent aldehyde reductase</fullName>
    </submittedName>
</protein>
<evidence type="ECO:0000256" key="1">
    <source>
        <dbReference type="SAM" id="Phobius"/>
    </source>
</evidence>
<keyword evidence="2" id="KW-0732">Signal</keyword>
<name>A0AAW2ZME5_9EUKA</name>
<keyword evidence="4" id="KW-1185">Reference proteome</keyword>
<evidence type="ECO:0000313" key="4">
    <source>
        <dbReference type="Proteomes" id="UP001431209"/>
    </source>
</evidence>
<accession>A0AAW2ZME5</accession>
<gene>
    <name evidence="3" type="ORF">AKO1_009333</name>
</gene>
<dbReference type="EMBL" id="JAOPGA020001610">
    <property type="protein sequence ID" value="KAL0489876.1"/>
    <property type="molecule type" value="Genomic_DNA"/>
</dbReference>
<feature type="chain" id="PRO_5043755451" evidence="2">
    <location>
        <begin position="20"/>
        <end position="317"/>
    </location>
</feature>
<feature type="transmembrane region" description="Helical" evidence="1">
    <location>
        <begin position="239"/>
        <end position="272"/>
    </location>
</feature>
<sequence length="317" mass="34658">MTSLLSIILLFILATLVTSQRKVALNTIVSISASPNQNSQFYLDVPARSRVVTSALLNETDANLITILVAEDKVSEEEFDFVMGQRKFSYQLGLTIEPSLRSRRIFFLTQYQTANQPVLSFTFQSTSSLVTPVDSDFGDMVVTLDASNLNTYYQYTTTCDGSYHLTASSENTVQVGWSFSDYTDSSVSPIVSTDIDQDITSTKPTKYIYISAMNLDATCTPGVDCSPVKINLTEKCGAAYSAIGLIVGLSVSLGCLLLLILVLLIVGSLVLYKRMSRSSTKHSGYQTTIPDVPVVILKTEGLEDDLYSIGHKAYSDV</sequence>
<evidence type="ECO:0000256" key="2">
    <source>
        <dbReference type="SAM" id="SignalP"/>
    </source>
</evidence>
<keyword evidence="1" id="KW-0472">Membrane</keyword>
<keyword evidence="1" id="KW-0812">Transmembrane</keyword>
<reference evidence="3 4" key="1">
    <citation type="submission" date="2024-03" db="EMBL/GenBank/DDBJ databases">
        <title>The Acrasis kona genome and developmental transcriptomes reveal deep origins of eukaryotic multicellular pathways.</title>
        <authorList>
            <person name="Sheikh S."/>
            <person name="Fu C.-J."/>
            <person name="Brown M.W."/>
            <person name="Baldauf S.L."/>
        </authorList>
    </citation>
    <scope>NUCLEOTIDE SEQUENCE [LARGE SCALE GENOMIC DNA]</scope>
    <source>
        <strain evidence="3 4">ATCC MYA-3509</strain>
    </source>
</reference>
<keyword evidence="1" id="KW-1133">Transmembrane helix</keyword>
<feature type="signal peptide" evidence="2">
    <location>
        <begin position="1"/>
        <end position="19"/>
    </location>
</feature>
<comment type="caution">
    <text evidence="3">The sequence shown here is derived from an EMBL/GenBank/DDBJ whole genome shotgun (WGS) entry which is preliminary data.</text>
</comment>
<evidence type="ECO:0000313" key="3">
    <source>
        <dbReference type="EMBL" id="KAL0489876.1"/>
    </source>
</evidence>
<proteinExistence type="predicted"/>
<dbReference type="AlphaFoldDB" id="A0AAW2ZME5"/>